<dbReference type="AlphaFoldDB" id="A0A1M6KSZ4"/>
<feature type="signal peptide" evidence="2">
    <location>
        <begin position="1"/>
        <end position="27"/>
    </location>
</feature>
<organism evidence="3 4">
    <name type="scientific">Parasporobacterium paucivorans DSM 15970</name>
    <dbReference type="NCBI Taxonomy" id="1122934"/>
    <lineage>
        <taxon>Bacteria</taxon>
        <taxon>Bacillati</taxon>
        <taxon>Bacillota</taxon>
        <taxon>Clostridia</taxon>
        <taxon>Lachnospirales</taxon>
        <taxon>Lachnospiraceae</taxon>
        <taxon>Parasporobacterium</taxon>
    </lineage>
</organism>
<dbReference type="GO" id="GO:0030313">
    <property type="term" value="C:cell envelope"/>
    <property type="evidence" value="ECO:0007669"/>
    <property type="project" value="UniProtKB-SubCell"/>
</dbReference>
<dbReference type="InterPro" id="IPR013378">
    <property type="entry name" value="InlB-like_B-rpt"/>
</dbReference>
<dbReference type="Pfam" id="PF09479">
    <property type="entry name" value="Flg_new"/>
    <property type="match status" value="1"/>
</dbReference>
<dbReference type="Proteomes" id="UP000184342">
    <property type="component" value="Unassembled WGS sequence"/>
</dbReference>
<reference evidence="3 4" key="1">
    <citation type="submission" date="2016-11" db="EMBL/GenBank/DDBJ databases">
        <authorList>
            <person name="Jaros S."/>
            <person name="Januszkiewicz K."/>
            <person name="Wedrychowicz H."/>
        </authorList>
    </citation>
    <scope>NUCLEOTIDE SEQUENCE [LARGE SCALE GENOMIC DNA]</scope>
    <source>
        <strain evidence="3 4">DSM 15970</strain>
    </source>
</reference>
<name>A0A1M6KSZ4_9FIRM</name>
<proteinExistence type="predicted"/>
<keyword evidence="4" id="KW-1185">Reference proteome</keyword>
<evidence type="ECO:0000256" key="2">
    <source>
        <dbReference type="SAM" id="SignalP"/>
    </source>
</evidence>
<evidence type="ECO:0000313" key="3">
    <source>
        <dbReference type="EMBL" id="SHJ62117.1"/>
    </source>
</evidence>
<dbReference type="RefSeq" id="WP_073994509.1">
    <property type="nucleotide sequence ID" value="NZ_FQYT01000029.1"/>
</dbReference>
<sequence>MNLKSKIVLCLGIAIGMFFMFHATAFADDIGDTGGTDQGNATGTNIYTFSYIYDAGNDAIELRVDTKNPLNSFENTTSHTYTSPSDQIVLYTQNPICGNSIENAIATMNAVGGYNLSVSDVKAALNDLGYYDKGNGVWKYNGGYLTYVSAVKIRPQVHTIFYNANGGSGAPGNQTKTQGQQLFLSTMKPTRTGYTFKYWLASIGGNYNPGQEYTHNQDGGIVTMTAHWKDETAPDCSDFYAIPNYWSAGNGTVGFTVRDQGSGLESVVLQRYSAVTNSWSTVNSWSYNGTTSSQSGTYTETSEGVFYYKLTIEDKVGNSTTKISAYIYLDYSNPVISGVVFLTP</sequence>
<dbReference type="InterPro" id="IPR042229">
    <property type="entry name" value="Listeria/Bacterioides_rpt_sf"/>
</dbReference>
<gene>
    <name evidence="3" type="ORF">SAMN02745691_02259</name>
</gene>
<comment type="subcellular location">
    <subcellularLocation>
        <location evidence="1">Cell envelope</location>
    </subcellularLocation>
</comment>
<dbReference type="STRING" id="1122934.SAMN02745691_02259"/>
<dbReference type="EMBL" id="FQYT01000029">
    <property type="protein sequence ID" value="SHJ62117.1"/>
    <property type="molecule type" value="Genomic_DNA"/>
</dbReference>
<evidence type="ECO:0000256" key="1">
    <source>
        <dbReference type="ARBA" id="ARBA00004196"/>
    </source>
</evidence>
<dbReference type="OrthoDB" id="2038674at2"/>
<protein>
    <submittedName>
        <fullName evidence="3">Listeria/Bacterioides repeat-containing protein</fullName>
    </submittedName>
</protein>
<evidence type="ECO:0000313" key="4">
    <source>
        <dbReference type="Proteomes" id="UP000184342"/>
    </source>
</evidence>
<dbReference type="Gene3D" id="2.60.40.4270">
    <property type="entry name" value="Listeria-Bacteroides repeat domain"/>
    <property type="match status" value="1"/>
</dbReference>
<feature type="chain" id="PRO_5012387046" evidence="2">
    <location>
        <begin position="28"/>
        <end position="344"/>
    </location>
</feature>
<accession>A0A1M6KSZ4</accession>
<keyword evidence="2" id="KW-0732">Signal</keyword>